<evidence type="ECO:0000313" key="9">
    <source>
        <dbReference type="EMBL" id="OTG24895.1"/>
    </source>
</evidence>
<keyword evidence="9" id="KW-0675">Receptor</keyword>
<evidence type="ECO:0000259" key="8">
    <source>
        <dbReference type="Pfam" id="PF07714"/>
    </source>
</evidence>
<dbReference type="InterPro" id="IPR017441">
    <property type="entry name" value="Protein_kinase_ATP_BS"/>
</dbReference>
<evidence type="ECO:0000256" key="3">
    <source>
        <dbReference type="ARBA" id="ARBA00022729"/>
    </source>
</evidence>
<dbReference type="GO" id="GO:0004672">
    <property type="term" value="F:protein kinase activity"/>
    <property type="evidence" value="ECO:0007669"/>
    <property type="project" value="InterPro"/>
</dbReference>
<evidence type="ECO:0000256" key="5">
    <source>
        <dbReference type="ARBA" id="ARBA00023136"/>
    </source>
</evidence>
<dbReference type="AlphaFoldDB" id="A0A251UNI0"/>
<keyword evidence="3" id="KW-0732">Signal</keyword>
<dbReference type="PROSITE" id="PS00107">
    <property type="entry name" value="PROTEIN_KINASE_ATP"/>
    <property type="match status" value="1"/>
</dbReference>
<evidence type="ECO:0000256" key="7">
    <source>
        <dbReference type="SAM" id="Phobius"/>
    </source>
</evidence>
<dbReference type="EMBL" id="CM007894">
    <property type="protein sequence ID" value="OTG24895.1"/>
    <property type="molecule type" value="Genomic_DNA"/>
</dbReference>
<keyword evidence="6" id="KW-0067">ATP-binding</keyword>
<dbReference type="SUPFAM" id="SSF56112">
    <property type="entry name" value="Protein kinase-like (PK-like)"/>
    <property type="match status" value="1"/>
</dbReference>
<protein>
    <submittedName>
        <fullName evidence="9">Putative concanavalin A-like lectin/glucanase domain, Tyrosine-protein kinase, non-receptor Jak1</fullName>
    </submittedName>
</protein>
<organism evidence="9 10">
    <name type="scientific">Helianthus annuus</name>
    <name type="common">Common sunflower</name>
    <dbReference type="NCBI Taxonomy" id="4232"/>
    <lineage>
        <taxon>Eukaryota</taxon>
        <taxon>Viridiplantae</taxon>
        <taxon>Streptophyta</taxon>
        <taxon>Embryophyta</taxon>
        <taxon>Tracheophyta</taxon>
        <taxon>Spermatophyta</taxon>
        <taxon>Magnoliopsida</taxon>
        <taxon>eudicotyledons</taxon>
        <taxon>Gunneridae</taxon>
        <taxon>Pentapetalae</taxon>
        <taxon>asterids</taxon>
        <taxon>campanulids</taxon>
        <taxon>Asterales</taxon>
        <taxon>Asteraceae</taxon>
        <taxon>Asteroideae</taxon>
        <taxon>Heliantheae alliance</taxon>
        <taxon>Heliantheae</taxon>
        <taxon>Helianthus</taxon>
    </lineage>
</organism>
<feature type="transmembrane region" description="Helical" evidence="7">
    <location>
        <begin position="5"/>
        <end position="22"/>
    </location>
</feature>
<evidence type="ECO:0000313" key="10">
    <source>
        <dbReference type="Proteomes" id="UP000215914"/>
    </source>
</evidence>
<dbReference type="InParanoid" id="A0A251UNI0"/>
<feature type="binding site" evidence="6">
    <location>
        <position position="136"/>
    </location>
    <ligand>
        <name>ATP</name>
        <dbReference type="ChEBI" id="CHEBI:30616"/>
    </ligand>
</feature>
<keyword evidence="4 7" id="KW-1133">Transmembrane helix</keyword>
<dbReference type="GO" id="GO:0005524">
    <property type="term" value="F:ATP binding"/>
    <property type="evidence" value="ECO:0007669"/>
    <property type="project" value="UniProtKB-UniRule"/>
</dbReference>
<dbReference type="InterPro" id="IPR001245">
    <property type="entry name" value="Ser-Thr/Tyr_kinase_cat_dom"/>
</dbReference>
<feature type="transmembrane region" description="Helical" evidence="7">
    <location>
        <begin position="28"/>
        <end position="48"/>
    </location>
</feature>
<evidence type="ECO:0000256" key="1">
    <source>
        <dbReference type="ARBA" id="ARBA00004167"/>
    </source>
</evidence>
<dbReference type="GO" id="GO:0030246">
    <property type="term" value="F:carbohydrate binding"/>
    <property type="evidence" value="ECO:0007669"/>
    <property type="project" value="UniProtKB-KW"/>
</dbReference>
<dbReference type="PANTHER" id="PTHR47974">
    <property type="entry name" value="OS07G0415500 PROTEIN"/>
    <property type="match status" value="1"/>
</dbReference>
<evidence type="ECO:0000256" key="6">
    <source>
        <dbReference type="PROSITE-ProRule" id="PRU10141"/>
    </source>
</evidence>
<accession>A0A251UNI0</accession>
<keyword evidence="9" id="KW-0418">Kinase</keyword>
<dbReference type="Proteomes" id="UP000215914">
    <property type="component" value="Chromosome 5"/>
</dbReference>
<dbReference type="GO" id="GO:0016020">
    <property type="term" value="C:membrane"/>
    <property type="evidence" value="ECO:0007669"/>
    <property type="project" value="UniProtKB-SubCell"/>
</dbReference>
<proteinExistence type="predicted"/>
<reference evidence="10" key="1">
    <citation type="journal article" date="2017" name="Nature">
        <title>The sunflower genome provides insights into oil metabolism, flowering and Asterid evolution.</title>
        <authorList>
            <person name="Badouin H."/>
            <person name="Gouzy J."/>
            <person name="Grassa C.J."/>
            <person name="Murat F."/>
            <person name="Staton S.E."/>
            <person name="Cottret L."/>
            <person name="Lelandais-Briere C."/>
            <person name="Owens G.L."/>
            <person name="Carrere S."/>
            <person name="Mayjonade B."/>
            <person name="Legrand L."/>
            <person name="Gill N."/>
            <person name="Kane N.C."/>
            <person name="Bowers J.E."/>
            <person name="Hubner S."/>
            <person name="Bellec A."/>
            <person name="Berard A."/>
            <person name="Berges H."/>
            <person name="Blanchet N."/>
            <person name="Boniface M.C."/>
            <person name="Brunel D."/>
            <person name="Catrice O."/>
            <person name="Chaidir N."/>
            <person name="Claudel C."/>
            <person name="Donnadieu C."/>
            <person name="Faraut T."/>
            <person name="Fievet G."/>
            <person name="Helmstetter N."/>
            <person name="King M."/>
            <person name="Knapp S.J."/>
            <person name="Lai Z."/>
            <person name="Le Paslier M.C."/>
            <person name="Lippi Y."/>
            <person name="Lorenzon L."/>
            <person name="Mandel J.R."/>
            <person name="Marage G."/>
            <person name="Marchand G."/>
            <person name="Marquand E."/>
            <person name="Bret-Mestries E."/>
            <person name="Morien E."/>
            <person name="Nambeesan S."/>
            <person name="Nguyen T."/>
            <person name="Pegot-Espagnet P."/>
            <person name="Pouilly N."/>
            <person name="Raftis F."/>
            <person name="Sallet E."/>
            <person name="Schiex T."/>
            <person name="Thomas J."/>
            <person name="Vandecasteele C."/>
            <person name="Vares D."/>
            <person name="Vear F."/>
            <person name="Vautrin S."/>
            <person name="Crespi M."/>
            <person name="Mangin B."/>
            <person name="Burke J.M."/>
            <person name="Salse J."/>
            <person name="Munos S."/>
            <person name="Vincourt P."/>
            <person name="Rieseberg L.H."/>
            <person name="Langlade N.B."/>
        </authorList>
    </citation>
    <scope>NUCLEOTIDE SEQUENCE [LARGE SCALE GENOMIC DNA]</scope>
    <source>
        <strain evidence="10">cv. SF193</strain>
    </source>
</reference>
<keyword evidence="2 7" id="KW-0812">Transmembrane</keyword>
<name>A0A251UNI0_HELAN</name>
<feature type="domain" description="Serine-threonine/tyrosine-protein kinase catalytic" evidence="8">
    <location>
        <begin position="113"/>
        <end position="154"/>
    </location>
</feature>
<evidence type="ECO:0000256" key="2">
    <source>
        <dbReference type="ARBA" id="ARBA00022692"/>
    </source>
</evidence>
<comment type="subcellular location">
    <subcellularLocation>
        <location evidence="1">Membrane</location>
        <topology evidence="1">Single-pass membrane protein</topology>
    </subcellularLocation>
</comment>
<gene>
    <name evidence="9" type="ORF">HannXRQ_Chr05g0141711</name>
</gene>
<keyword evidence="9" id="KW-0808">Transferase</keyword>
<evidence type="ECO:0000256" key="4">
    <source>
        <dbReference type="ARBA" id="ARBA00022989"/>
    </source>
</evidence>
<keyword evidence="10" id="KW-1185">Reference proteome</keyword>
<dbReference type="Pfam" id="PF07714">
    <property type="entry name" value="PK_Tyr_Ser-Thr"/>
    <property type="match status" value="1"/>
</dbReference>
<keyword evidence="9" id="KW-0430">Lectin</keyword>
<dbReference type="InterPro" id="IPR011009">
    <property type="entry name" value="Kinase-like_dom_sf"/>
</dbReference>
<dbReference type="PANTHER" id="PTHR47974:SF9">
    <property type="entry name" value="RECEPTOR-LIKE SERINE_THREONINE-PROTEIN KINASE"/>
    <property type="match status" value="1"/>
</dbReference>
<dbReference type="Gene3D" id="3.30.200.20">
    <property type="entry name" value="Phosphorylase Kinase, domain 1"/>
    <property type="match status" value="1"/>
</dbReference>
<keyword evidence="5 7" id="KW-0472">Membrane</keyword>
<sequence length="175" mass="19637">MIFIITLLIFFLFLLPFIIVFASPSAGLIILFVVGAIVILIVICVGTYRYQKYIAKKEDEEKVDVKKAEASEDDDSQLIPLAMVQFLDDMEREKPIRFTSRTLRIATDNFSILLGSGGFGKVYKGLISNNKSVAVKVLNGTSSKRIKEQFMAEIPSRTLLLLIQRSLAAFLSLPW</sequence>
<keyword evidence="6" id="KW-0547">Nucleotide-binding</keyword>